<dbReference type="RefSeq" id="WP_012291263.1">
    <property type="nucleotide sequence ID" value="NC_010377.1"/>
</dbReference>
<evidence type="ECO:0000313" key="1">
    <source>
        <dbReference type="EMBL" id="CAP20111.1"/>
    </source>
</evidence>
<name>B0RKK4_YEREN</name>
<dbReference type="PATRIC" id="fig|630.128.peg.4557"/>
<dbReference type="EMBL" id="AM905950">
    <property type="protein sequence ID" value="CAP20114.1"/>
    <property type="molecule type" value="Genomic_DNA"/>
</dbReference>
<reference evidence="1" key="1">
    <citation type="journal article" date="2008" name="J. Bacteriol.">
        <title>Genetic and functional properties of the self-transmissible Yersinia enterocolitica plasmid pYE854, which mobilizes the virulence plasmid pYV.</title>
        <authorList>
            <person name="Hammerl J.A."/>
            <person name="Klein I."/>
            <person name="Lanka E."/>
            <person name="Appel B."/>
            <person name="Hertwig S."/>
        </authorList>
    </citation>
    <scope>NUCLEOTIDE SEQUENCE [LARGE SCALE GENOMIC DNA]</scope>
    <source>
        <strain evidence="1">29854</strain>
        <plasmid evidence="1">pYE854</plasmid>
    </source>
</reference>
<keyword evidence="1" id="KW-0614">Plasmid</keyword>
<evidence type="ECO:0000313" key="2">
    <source>
        <dbReference type="EMBL" id="CAP20114.1"/>
    </source>
</evidence>
<sequence length="269" mass="31240">MANKTELAEPYKLYSYGKEYGKAHEMYAEYYLGTALTISDAAKIIERIHKENLYEIGIDTTIFMPMSFEIIDIQGDRVLCGQSYKKSILWIAAATTSEELDVINEKINKLTDSANEALRTNYSLADYIRNQSQEVGHAIVGYRYRENSEVRSIVLKSERDFIIATGIVKEISFTEYHSALKFTDNNTIINNGEYIAFEIKSNHELSTGKYTYLFINEVYLVVKTRDIDAHESILELTRIFLELKSKEKNEELFWDNIERSLESWKIKRL</sequence>
<geneLocation type="plasmid" evidence="1">
    <name>pYE854</name>
</geneLocation>
<accession>B0RKK4</accession>
<dbReference type="EMBL" id="AM905950">
    <property type="protein sequence ID" value="CAP20111.1"/>
    <property type="molecule type" value="Genomic_DNA"/>
</dbReference>
<proteinExistence type="predicted"/>
<protein>
    <submittedName>
        <fullName evidence="1">Putative aconitate hydratase</fullName>
    </submittedName>
    <submittedName>
        <fullName evidence="2">Putative arconitate hydratase</fullName>
    </submittedName>
</protein>
<dbReference type="AlphaFoldDB" id="B0RKK4"/>
<organism evidence="1">
    <name type="scientific">Yersinia enterocolitica</name>
    <dbReference type="NCBI Taxonomy" id="630"/>
    <lineage>
        <taxon>Bacteria</taxon>
        <taxon>Pseudomonadati</taxon>
        <taxon>Pseudomonadota</taxon>
        <taxon>Gammaproteobacteria</taxon>
        <taxon>Enterobacterales</taxon>
        <taxon>Yersiniaceae</taxon>
        <taxon>Yersinia</taxon>
    </lineage>
</organism>
<dbReference type="KEGG" id="yef:FORC2_p087"/>